<accession>A0A8D8QWG6</accession>
<dbReference type="EMBL" id="HBUF01101983">
    <property type="protein sequence ID" value="CAG6638277.1"/>
    <property type="molecule type" value="Transcribed_RNA"/>
</dbReference>
<evidence type="ECO:0000313" key="2">
    <source>
        <dbReference type="EMBL" id="CAG6638277.1"/>
    </source>
</evidence>
<dbReference type="AlphaFoldDB" id="A0A8D8QWG6"/>
<proteinExistence type="predicted"/>
<keyword evidence="1" id="KW-0472">Membrane</keyword>
<name>A0A8D8QWG6_9HEMI</name>
<evidence type="ECO:0000256" key="1">
    <source>
        <dbReference type="SAM" id="Phobius"/>
    </source>
</evidence>
<organism evidence="2">
    <name type="scientific">Cacopsylla melanoneura</name>
    <dbReference type="NCBI Taxonomy" id="428564"/>
    <lineage>
        <taxon>Eukaryota</taxon>
        <taxon>Metazoa</taxon>
        <taxon>Ecdysozoa</taxon>
        <taxon>Arthropoda</taxon>
        <taxon>Hexapoda</taxon>
        <taxon>Insecta</taxon>
        <taxon>Pterygota</taxon>
        <taxon>Neoptera</taxon>
        <taxon>Paraneoptera</taxon>
        <taxon>Hemiptera</taxon>
        <taxon>Sternorrhyncha</taxon>
        <taxon>Psylloidea</taxon>
        <taxon>Psyllidae</taxon>
        <taxon>Psyllinae</taxon>
        <taxon>Cacopsylla</taxon>
    </lineage>
</organism>
<protein>
    <submittedName>
        <fullName evidence="2">Uncharacterized protein</fullName>
    </submittedName>
</protein>
<sequence>MERKKKALFQLSTRHRRQRLNDLTSNDWDIIITRNEEQPHSLQAQEPPSPPPPSPGAEVLIISFGCGTFLFCTFCLSLWLGVFVSNRIPLACSRGETSCKYWILFPVLLELYL</sequence>
<feature type="transmembrane region" description="Helical" evidence="1">
    <location>
        <begin position="59"/>
        <end position="84"/>
    </location>
</feature>
<keyword evidence="1" id="KW-1133">Transmembrane helix</keyword>
<reference evidence="2" key="1">
    <citation type="submission" date="2021-05" db="EMBL/GenBank/DDBJ databases">
        <authorList>
            <person name="Alioto T."/>
            <person name="Alioto T."/>
            <person name="Gomez Garrido J."/>
        </authorList>
    </citation>
    <scope>NUCLEOTIDE SEQUENCE</scope>
</reference>
<keyword evidence="1" id="KW-0812">Transmembrane</keyword>